<dbReference type="Proteomes" id="UP000712600">
    <property type="component" value="Unassembled WGS sequence"/>
</dbReference>
<gene>
    <name evidence="2" type="ORF">F2Q69_00012628</name>
</gene>
<evidence type="ECO:0000313" key="2">
    <source>
        <dbReference type="EMBL" id="KAF3557282.1"/>
    </source>
</evidence>
<dbReference type="EMBL" id="QGKX02000996">
    <property type="protein sequence ID" value="KAF3557282.1"/>
    <property type="molecule type" value="Genomic_DNA"/>
</dbReference>
<sequence>MASHPGGTPIRRGLRYRTGRNLDDPLVRYLENDILAEDRQEARKIKKQAARYCISQEKLYRRSFSGPYLRYVTLCEPKFVLSIFVQIRKDRKPKISQRSRISAKPHGKQSEHESMDEK</sequence>
<feature type="compositionally biased region" description="Basic and acidic residues" evidence="1">
    <location>
        <begin position="108"/>
        <end position="118"/>
    </location>
</feature>
<accession>A0A8S9QTW3</accession>
<dbReference type="AlphaFoldDB" id="A0A8S9QTW3"/>
<evidence type="ECO:0000256" key="1">
    <source>
        <dbReference type="SAM" id="MobiDB-lite"/>
    </source>
</evidence>
<feature type="region of interest" description="Disordered" evidence="1">
    <location>
        <begin position="91"/>
        <end position="118"/>
    </location>
</feature>
<organism evidence="2 3">
    <name type="scientific">Brassica cretica</name>
    <name type="common">Mustard</name>
    <dbReference type="NCBI Taxonomy" id="69181"/>
    <lineage>
        <taxon>Eukaryota</taxon>
        <taxon>Viridiplantae</taxon>
        <taxon>Streptophyta</taxon>
        <taxon>Embryophyta</taxon>
        <taxon>Tracheophyta</taxon>
        <taxon>Spermatophyta</taxon>
        <taxon>Magnoliopsida</taxon>
        <taxon>eudicotyledons</taxon>
        <taxon>Gunneridae</taxon>
        <taxon>Pentapetalae</taxon>
        <taxon>rosids</taxon>
        <taxon>malvids</taxon>
        <taxon>Brassicales</taxon>
        <taxon>Brassicaceae</taxon>
        <taxon>Brassiceae</taxon>
        <taxon>Brassica</taxon>
    </lineage>
</organism>
<protein>
    <submittedName>
        <fullName evidence="2">Uncharacterized protein</fullName>
    </submittedName>
</protein>
<evidence type="ECO:0000313" key="3">
    <source>
        <dbReference type="Proteomes" id="UP000712600"/>
    </source>
</evidence>
<reference evidence="2" key="1">
    <citation type="submission" date="2019-12" db="EMBL/GenBank/DDBJ databases">
        <title>Genome sequencing and annotation of Brassica cretica.</title>
        <authorList>
            <person name="Studholme D.J."/>
            <person name="Sarris P."/>
        </authorList>
    </citation>
    <scope>NUCLEOTIDE SEQUENCE</scope>
    <source>
        <strain evidence="2">PFS-109/04</strain>
        <tissue evidence="2">Leaf</tissue>
    </source>
</reference>
<comment type="caution">
    <text evidence="2">The sequence shown here is derived from an EMBL/GenBank/DDBJ whole genome shotgun (WGS) entry which is preliminary data.</text>
</comment>
<proteinExistence type="predicted"/>
<feature type="compositionally biased region" description="Basic residues" evidence="1">
    <location>
        <begin position="91"/>
        <end position="107"/>
    </location>
</feature>
<name>A0A8S9QTW3_BRACR</name>